<dbReference type="AlphaFoldDB" id="A0A087E1E0"/>
<gene>
    <name evidence="1" type="ORF">THER5_1944</name>
</gene>
<dbReference type="EMBL" id="JGZT01000008">
    <property type="protein sequence ID" value="KFJ01591.1"/>
    <property type="molecule type" value="Genomic_DNA"/>
</dbReference>
<evidence type="ECO:0000313" key="1">
    <source>
        <dbReference type="EMBL" id="KFJ01591.1"/>
    </source>
</evidence>
<comment type="caution">
    <text evidence="1">The sequence shown here is derived from an EMBL/GenBank/DDBJ whole genome shotgun (WGS) entry which is preliminary data.</text>
</comment>
<protein>
    <submittedName>
        <fullName evidence="1">Uncharacterized protein</fullName>
    </submittedName>
</protein>
<proteinExistence type="predicted"/>
<evidence type="ECO:0000313" key="2">
    <source>
        <dbReference type="Proteomes" id="UP000029003"/>
    </source>
</evidence>
<name>A0A087E1E0_9BIFI</name>
<dbReference type="Proteomes" id="UP000029003">
    <property type="component" value="Unassembled WGS sequence"/>
</dbReference>
<sequence>MLSVAFFVFHCRLPLRGRVIGQHVCPAARQRNNAVTYNWLRQDHRQRRQFVK</sequence>
<accession>A0A087E1E0</accession>
<organism evidence="1 2">
    <name type="scientific">Bifidobacterium thermacidophilum subsp. thermacidophilum</name>
    <dbReference type="NCBI Taxonomy" id="79262"/>
    <lineage>
        <taxon>Bacteria</taxon>
        <taxon>Bacillati</taxon>
        <taxon>Actinomycetota</taxon>
        <taxon>Actinomycetes</taxon>
        <taxon>Bifidobacteriales</taxon>
        <taxon>Bifidobacteriaceae</taxon>
        <taxon>Bifidobacterium</taxon>
    </lineage>
</organism>
<reference evidence="1 2" key="1">
    <citation type="submission" date="2014-03" db="EMBL/GenBank/DDBJ databases">
        <title>Genomics of Bifidobacteria.</title>
        <authorList>
            <person name="Ventura M."/>
            <person name="Milani C."/>
            <person name="Lugli G.A."/>
        </authorList>
    </citation>
    <scope>NUCLEOTIDE SEQUENCE [LARGE SCALE GENOMIC DNA]</scope>
    <source>
        <strain evidence="1 2">LMG 21395</strain>
    </source>
</reference>